<evidence type="ECO:0000313" key="2">
    <source>
        <dbReference type="Proteomes" id="UP000317369"/>
    </source>
</evidence>
<dbReference type="AlphaFoldDB" id="A0A517YYL9"/>
<dbReference type="KEGG" id="pcor:KS4_34010"/>
<keyword evidence="2" id="KW-1185">Reference proteome</keyword>
<name>A0A517YYL9_9BACT</name>
<proteinExistence type="predicted"/>
<gene>
    <name evidence="1" type="ORF">KS4_34010</name>
</gene>
<accession>A0A517YYL9</accession>
<dbReference type="Proteomes" id="UP000317369">
    <property type="component" value="Chromosome"/>
</dbReference>
<reference evidence="1 2" key="1">
    <citation type="submission" date="2019-02" db="EMBL/GenBank/DDBJ databases">
        <title>Deep-cultivation of Planctomycetes and their phenomic and genomic characterization uncovers novel biology.</title>
        <authorList>
            <person name="Wiegand S."/>
            <person name="Jogler M."/>
            <person name="Boedeker C."/>
            <person name="Pinto D."/>
            <person name="Vollmers J."/>
            <person name="Rivas-Marin E."/>
            <person name="Kohn T."/>
            <person name="Peeters S.H."/>
            <person name="Heuer A."/>
            <person name="Rast P."/>
            <person name="Oberbeckmann S."/>
            <person name="Bunk B."/>
            <person name="Jeske O."/>
            <person name="Meyerdierks A."/>
            <person name="Storesund J.E."/>
            <person name="Kallscheuer N."/>
            <person name="Luecker S."/>
            <person name="Lage O.M."/>
            <person name="Pohl T."/>
            <person name="Merkel B.J."/>
            <person name="Hornburger P."/>
            <person name="Mueller R.-W."/>
            <person name="Bruemmer F."/>
            <person name="Labrenz M."/>
            <person name="Spormann A.M."/>
            <person name="Op den Camp H."/>
            <person name="Overmann J."/>
            <person name="Amann R."/>
            <person name="Jetten M.S.M."/>
            <person name="Mascher T."/>
            <person name="Medema M.H."/>
            <person name="Devos D.P."/>
            <person name="Kaster A.-K."/>
            <person name="Ovreas L."/>
            <person name="Rohde M."/>
            <person name="Galperin M.Y."/>
            <person name="Jogler C."/>
        </authorList>
    </citation>
    <scope>NUCLEOTIDE SEQUENCE [LARGE SCALE GENOMIC DNA]</scope>
    <source>
        <strain evidence="1 2">KS4</strain>
    </source>
</reference>
<dbReference type="EMBL" id="CP036425">
    <property type="protein sequence ID" value="QDU35320.1"/>
    <property type="molecule type" value="Genomic_DNA"/>
</dbReference>
<protein>
    <submittedName>
        <fullName evidence="1">Uncharacterized protein</fullName>
    </submittedName>
</protein>
<organism evidence="1 2">
    <name type="scientific">Poriferisphaera corsica</name>
    <dbReference type="NCBI Taxonomy" id="2528020"/>
    <lineage>
        <taxon>Bacteria</taxon>
        <taxon>Pseudomonadati</taxon>
        <taxon>Planctomycetota</taxon>
        <taxon>Phycisphaerae</taxon>
        <taxon>Phycisphaerales</taxon>
        <taxon>Phycisphaeraceae</taxon>
        <taxon>Poriferisphaera</taxon>
    </lineage>
</organism>
<sequence>MEITACQMQDRGKKEGKQGRNVMLLSVRDGMVIDRK</sequence>
<evidence type="ECO:0000313" key="1">
    <source>
        <dbReference type="EMBL" id="QDU35320.1"/>
    </source>
</evidence>